<comment type="subcellular location">
    <subcellularLocation>
        <location evidence="1">Cytoplasm</location>
        <location evidence="1">Cytosol</location>
    </subcellularLocation>
</comment>
<organism evidence="3">
    <name type="scientific">Sesamum radiatum</name>
    <name type="common">Black benniseed</name>
    <dbReference type="NCBI Taxonomy" id="300843"/>
    <lineage>
        <taxon>Eukaryota</taxon>
        <taxon>Viridiplantae</taxon>
        <taxon>Streptophyta</taxon>
        <taxon>Embryophyta</taxon>
        <taxon>Tracheophyta</taxon>
        <taxon>Spermatophyta</taxon>
        <taxon>Magnoliopsida</taxon>
        <taxon>eudicotyledons</taxon>
        <taxon>Gunneridae</taxon>
        <taxon>Pentapetalae</taxon>
        <taxon>asterids</taxon>
        <taxon>lamiids</taxon>
        <taxon>Lamiales</taxon>
        <taxon>Pedaliaceae</taxon>
        <taxon>Sesamum</taxon>
    </lineage>
</organism>
<comment type="similarity">
    <text evidence="1">Belongs to the GST superfamily.</text>
</comment>
<dbReference type="GO" id="GO:0005829">
    <property type="term" value="C:cytosol"/>
    <property type="evidence" value="ECO:0007669"/>
    <property type="project" value="UniProtKB-SubCell"/>
</dbReference>
<dbReference type="PANTHER" id="PTHR11260:SF781">
    <property type="entry name" value="GLUTATHIONE S-TRANSFERASE U19"/>
    <property type="match status" value="1"/>
</dbReference>
<dbReference type="InterPro" id="IPR045074">
    <property type="entry name" value="GST_C_Tau"/>
</dbReference>
<name>A0AAW2LMZ8_SESRA</name>
<dbReference type="Gene3D" id="1.20.1050.10">
    <property type="match status" value="1"/>
</dbReference>
<dbReference type="SUPFAM" id="SSF47616">
    <property type="entry name" value="GST C-terminal domain-like"/>
    <property type="match status" value="1"/>
</dbReference>
<dbReference type="EC" id="2.5.1.18" evidence="1"/>
<dbReference type="Pfam" id="PF13410">
    <property type="entry name" value="GST_C_2"/>
    <property type="match status" value="1"/>
</dbReference>
<feature type="domain" description="GST C-terminal" evidence="2">
    <location>
        <begin position="1"/>
        <end position="114"/>
    </location>
</feature>
<gene>
    <name evidence="3" type="ORF">Sradi_5316500</name>
</gene>
<comment type="function">
    <text evidence="1">Is involved in the conjugation of reduced glutathione to a wide number of exogenous and endogenous hydrophobic electrophiles.</text>
</comment>
<protein>
    <recommendedName>
        <fullName evidence="1">Glutathione S-transferase</fullName>
        <ecNumber evidence="1">2.5.1.18</ecNumber>
    </recommendedName>
</protein>
<evidence type="ECO:0000259" key="2">
    <source>
        <dbReference type="PROSITE" id="PS50405"/>
    </source>
</evidence>
<dbReference type="CDD" id="cd03185">
    <property type="entry name" value="GST_C_Tau"/>
    <property type="match status" value="1"/>
</dbReference>
<comment type="caution">
    <text evidence="3">The sequence shown here is derived from an EMBL/GenBank/DDBJ whole genome shotgun (WGS) entry which is preliminary data.</text>
</comment>
<dbReference type="GO" id="GO:0004364">
    <property type="term" value="F:glutathione transferase activity"/>
    <property type="evidence" value="ECO:0007669"/>
    <property type="project" value="UniProtKB-UniRule"/>
</dbReference>
<dbReference type="GO" id="GO:0006749">
    <property type="term" value="P:glutathione metabolic process"/>
    <property type="evidence" value="ECO:0007669"/>
    <property type="project" value="InterPro"/>
</dbReference>
<dbReference type="InterPro" id="IPR010987">
    <property type="entry name" value="Glutathione-S-Trfase_C-like"/>
</dbReference>
<sequence>MQIHGLGNKITWHESKNEVEESKKELIKILKQLEDVLGEKPYFGGDVFGFLDIALMGYYPSFHTYETCANFSIEAECPKLMEWAKRCLERDTVSKSLTDPDKLCDMVMRSRKKFGLD</sequence>
<keyword evidence="1" id="KW-0963">Cytoplasm</keyword>
<keyword evidence="1" id="KW-0808">Transferase</keyword>
<reference evidence="3" key="2">
    <citation type="journal article" date="2024" name="Plant">
        <title>Genomic evolution and insights into agronomic trait innovations of Sesamum species.</title>
        <authorList>
            <person name="Miao H."/>
            <person name="Wang L."/>
            <person name="Qu L."/>
            <person name="Liu H."/>
            <person name="Sun Y."/>
            <person name="Le M."/>
            <person name="Wang Q."/>
            <person name="Wei S."/>
            <person name="Zheng Y."/>
            <person name="Lin W."/>
            <person name="Duan Y."/>
            <person name="Cao H."/>
            <person name="Xiong S."/>
            <person name="Wang X."/>
            <person name="Wei L."/>
            <person name="Li C."/>
            <person name="Ma Q."/>
            <person name="Ju M."/>
            <person name="Zhao R."/>
            <person name="Li G."/>
            <person name="Mu C."/>
            <person name="Tian Q."/>
            <person name="Mei H."/>
            <person name="Zhang T."/>
            <person name="Gao T."/>
            <person name="Zhang H."/>
        </authorList>
    </citation>
    <scope>NUCLEOTIDE SEQUENCE</scope>
    <source>
        <strain evidence="3">G02</strain>
    </source>
</reference>
<dbReference type="InterPro" id="IPR036282">
    <property type="entry name" value="Glutathione-S-Trfase_C_sf"/>
</dbReference>
<evidence type="ECO:0000313" key="3">
    <source>
        <dbReference type="EMBL" id="KAL0320550.1"/>
    </source>
</evidence>
<dbReference type="InterPro" id="IPR045073">
    <property type="entry name" value="Omega/Tau-like"/>
</dbReference>
<evidence type="ECO:0000256" key="1">
    <source>
        <dbReference type="RuleBase" id="RU369102"/>
    </source>
</evidence>
<dbReference type="AlphaFoldDB" id="A0AAW2LMZ8"/>
<dbReference type="PANTHER" id="PTHR11260">
    <property type="entry name" value="GLUTATHIONE S-TRANSFERASE, GST, SUPERFAMILY, GST DOMAIN CONTAINING"/>
    <property type="match status" value="1"/>
</dbReference>
<dbReference type="PROSITE" id="PS50405">
    <property type="entry name" value="GST_CTER"/>
    <property type="match status" value="1"/>
</dbReference>
<proteinExistence type="inferred from homology"/>
<dbReference type="EMBL" id="JACGWJ010000024">
    <property type="protein sequence ID" value="KAL0320550.1"/>
    <property type="molecule type" value="Genomic_DNA"/>
</dbReference>
<comment type="catalytic activity">
    <reaction evidence="1">
        <text>RX + glutathione = an S-substituted glutathione + a halide anion + H(+)</text>
        <dbReference type="Rhea" id="RHEA:16437"/>
        <dbReference type="ChEBI" id="CHEBI:15378"/>
        <dbReference type="ChEBI" id="CHEBI:16042"/>
        <dbReference type="ChEBI" id="CHEBI:17792"/>
        <dbReference type="ChEBI" id="CHEBI:57925"/>
        <dbReference type="ChEBI" id="CHEBI:90779"/>
        <dbReference type="EC" id="2.5.1.18"/>
    </reaction>
</comment>
<reference evidence="3" key="1">
    <citation type="submission" date="2020-06" db="EMBL/GenBank/DDBJ databases">
        <authorList>
            <person name="Li T."/>
            <person name="Hu X."/>
            <person name="Zhang T."/>
            <person name="Song X."/>
            <person name="Zhang H."/>
            <person name="Dai N."/>
            <person name="Sheng W."/>
            <person name="Hou X."/>
            <person name="Wei L."/>
        </authorList>
    </citation>
    <scope>NUCLEOTIDE SEQUENCE</scope>
    <source>
        <strain evidence="3">G02</strain>
        <tissue evidence="3">Leaf</tissue>
    </source>
</reference>
<accession>A0AAW2LMZ8</accession>